<keyword evidence="3" id="KW-1185">Reference proteome</keyword>
<evidence type="ECO:0000313" key="2">
    <source>
        <dbReference type="EMBL" id="RZF38456.1"/>
    </source>
</evidence>
<reference evidence="2 3" key="1">
    <citation type="journal article" date="2017" name="Gigascience">
        <title>Genome sequence of the small brown planthopper, Laodelphax striatellus.</title>
        <authorList>
            <person name="Zhu J."/>
            <person name="Jiang F."/>
            <person name="Wang X."/>
            <person name="Yang P."/>
            <person name="Bao Y."/>
            <person name="Zhao W."/>
            <person name="Wang W."/>
            <person name="Lu H."/>
            <person name="Wang Q."/>
            <person name="Cui N."/>
            <person name="Li J."/>
            <person name="Chen X."/>
            <person name="Luo L."/>
            <person name="Yu J."/>
            <person name="Kang L."/>
            <person name="Cui F."/>
        </authorList>
    </citation>
    <scope>NUCLEOTIDE SEQUENCE [LARGE SCALE GENOMIC DNA]</scope>
    <source>
        <strain evidence="2">Lst14</strain>
    </source>
</reference>
<organism evidence="2 3">
    <name type="scientific">Laodelphax striatellus</name>
    <name type="common">Small brown planthopper</name>
    <name type="synonym">Delphax striatella</name>
    <dbReference type="NCBI Taxonomy" id="195883"/>
    <lineage>
        <taxon>Eukaryota</taxon>
        <taxon>Metazoa</taxon>
        <taxon>Ecdysozoa</taxon>
        <taxon>Arthropoda</taxon>
        <taxon>Hexapoda</taxon>
        <taxon>Insecta</taxon>
        <taxon>Pterygota</taxon>
        <taxon>Neoptera</taxon>
        <taxon>Paraneoptera</taxon>
        <taxon>Hemiptera</taxon>
        <taxon>Auchenorrhyncha</taxon>
        <taxon>Fulgoroidea</taxon>
        <taxon>Delphacidae</taxon>
        <taxon>Criomorphinae</taxon>
        <taxon>Laodelphax</taxon>
    </lineage>
</organism>
<accession>A0A482WYX4</accession>
<dbReference type="InParanoid" id="A0A482WYX4"/>
<dbReference type="EMBL" id="QKKF02022267">
    <property type="protein sequence ID" value="RZF38456.1"/>
    <property type="molecule type" value="Genomic_DNA"/>
</dbReference>
<feature type="compositionally biased region" description="Gly residues" evidence="1">
    <location>
        <begin position="1"/>
        <end position="18"/>
    </location>
</feature>
<comment type="caution">
    <text evidence="2">The sequence shown here is derived from an EMBL/GenBank/DDBJ whole genome shotgun (WGS) entry which is preliminary data.</text>
</comment>
<gene>
    <name evidence="2" type="ORF">LSTR_LSTR011946</name>
</gene>
<name>A0A482WYX4_LAOST</name>
<dbReference type="Proteomes" id="UP000291343">
    <property type="component" value="Unassembled WGS sequence"/>
</dbReference>
<proteinExistence type="predicted"/>
<sequence>MVGGGEGRLSSGAGGSGGYYQADESEERSAAGETCTDNARRRGGMKEKSKEKARGRGSEQERDLPDSSRALWIEEKLAHGYHFLTGSPSSTKQCTHSYSGGGGKFCSRALILLTLDFISSLFKSRRTQDLNELDCSLFCHQCGL</sequence>
<evidence type="ECO:0000256" key="1">
    <source>
        <dbReference type="SAM" id="MobiDB-lite"/>
    </source>
</evidence>
<dbReference type="AlphaFoldDB" id="A0A482WYX4"/>
<feature type="region of interest" description="Disordered" evidence="1">
    <location>
        <begin position="1"/>
        <end position="68"/>
    </location>
</feature>
<feature type="compositionally biased region" description="Basic and acidic residues" evidence="1">
    <location>
        <begin position="38"/>
        <end position="68"/>
    </location>
</feature>
<evidence type="ECO:0000313" key="3">
    <source>
        <dbReference type="Proteomes" id="UP000291343"/>
    </source>
</evidence>
<protein>
    <submittedName>
        <fullName evidence="2">Uncharacterized protein</fullName>
    </submittedName>
</protein>